<evidence type="ECO:0000313" key="2">
    <source>
        <dbReference type="EMBL" id="MBE9078240.1"/>
    </source>
</evidence>
<keyword evidence="1" id="KW-1133">Transmembrane helix</keyword>
<protein>
    <submittedName>
        <fullName evidence="2">Uncharacterized protein</fullName>
    </submittedName>
</protein>
<reference evidence="2" key="1">
    <citation type="submission" date="2020-10" db="EMBL/GenBank/DDBJ databases">
        <authorList>
            <person name="Castelo-Branco R."/>
            <person name="Eusebio N."/>
            <person name="Adriana R."/>
            <person name="Vieira A."/>
            <person name="Brugerolle De Fraissinette N."/>
            <person name="Rezende De Castro R."/>
            <person name="Schneider M.P."/>
            <person name="Vasconcelos V."/>
            <person name="Leao P.N."/>
        </authorList>
    </citation>
    <scope>NUCLEOTIDE SEQUENCE</scope>
    <source>
        <strain evidence="2">LEGE 07310</strain>
    </source>
</reference>
<dbReference type="EMBL" id="JADEXG010000028">
    <property type="protein sequence ID" value="MBE9078240.1"/>
    <property type="molecule type" value="Genomic_DNA"/>
</dbReference>
<evidence type="ECO:0000256" key="1">
    <source>
        <dbReference type="SAM" id="Phobius"/>
    </source>
</evidence>
<gene>
    <name evidence="2" type="ORF">IQ241_13215</name>
</gene>
<proteinExistence type="predicted"/>
<name>A0A8J7AND5_9CYAN</name>
<dbReference type="Proteomes" id="UP000636505">
    <property type="component" value="Unassembled WGS sequence"/>
</dbReference>
<comment type="caution">
    <text evidence="2">The sequence shown here is derived from an EMBL/GenBank/DDBJ whole genome shotgun (WGS) entry which is preliminary data.</text>
</comment>
<sequence>MQSVSQTDKPPQPPSGRMASFIGYFIALTTVALPLFVIAHFSSAQVEPFEQPSYSFMRFRE</sequence>
<feature type="transmembrane region" description="Helical" evidence="1">
    <location>
        <begin position="21"/>
        <end position="41"/>
    </location>
</feature>
<keyword evidence="1" id="KW-0812">Transmembrane</keyword>
<evidence type="ECO:0000313" key="3">
    <source>
        <dbReference type="Proteomes" id="UP000636505"/>
    </source>
</evidence>
<keyword evidence="3" id="KW-1185">Reference proteome</keyword>
<dbReference type="AlphaFoldDB" id="A0A8J7AND5"/>
<accession>A0A8J7AND5</accession>
<keyword evidence="1" id="KW-0472">Membrane</keyword>
<organism evidence="2 3">
    <name type="scientific">Vasconcelosia minhoensis LEGE 07310</name>
    <dbReference type="NCBI Taxonomy" id="915328"/>
    <lineage>
        <taxon>Bacteria</taxon>
        <taxon>Bacillati</taxon>
        <taxon>Cyanobacteriota</taxon>
        <taxon>Cyanophyceae</taxon>
        <taxon>Nodosilineales</taxon>
        <taxon>Cymatolegaceae</taxon>
        <taxon>Vasconcelosia</taxon>
        <taxon>Vasconcelosia minhoensis</taxon>
    </lineage>
</organism>